<name>M8D426_9BACL</name>
<protein>
    <recommendedName>
        <fullName evidence="4">Secreted protein</fullName>
    </recommendedName>
</protein>
<accession>M8D426</accession>
<proteinExistence type="predicted"/>
<dbReference type="EMBL" id="APBN01000010">
    <property type="protein sequence ID" value="EMT51009.1"/>
    <property type="molecule type" value="Genomic_DNA"/>
</dbReference>
<dbReference type="AlphaFoldDB" id="M8D426"/>
<keyword evidence="1" id="KW-0732">Signal</keyword>
<reference evidence="2 3" key="1">
    <citation type="submission" date="2013-03" db="EMBL/GenBank/DDBJ databases">
        <title>Assembly of a new bacterial strain Brevibacillus borstelensis AK1.</title>
        <authorList>
            <person name="Rajan I."/>
            <person name="PoliReddy D."/>
            <person name="Sugumar T."/>
            <person name="Rathinam K."/>
            <person name="Alqarawi S."/>
            <person name="Khalil A.B."/>
            <person name="Sivakumar N."/>
        </authorList>
    </citation>
    <scope>NUCLEOTIDE SEQUENCE [LARGE SCALE GENOMIC DNA]</scope>
    <source>
        <strain evidence="2 3">AK1</strain>
    </source>
</reference>
<sequence>MSSMMNNKRIFFRFLFGGAAALAAVVLAANFTKITAAPPDDTRMILEHTHRTYISPPCYEQAQKTNHIAESTLGEARTHSYSPESACTEQSLQPIQITLSAWLQEKLGIQKGKWDW</sequence>
<dbReference type="PATRIC" id="fig|1300222.3.peg.3962"/>
<dbReference type="STRING" id="1300222.I532_18872"/>
<evidence type="ECO:0000313" key="3">
    <source>
        <dbReference type="Proteomes" id="UP000012081"/>
    </source>
</evidence>
<keyword evidence="3" id="KW-1185">Reference proteome</keyword>
<organism evidence="2 3">
    <name type="scientific">Brevibacillus borstelensis AK1</name>
    <dbReference type="NCBI Taxonomy" id="1300222"/>
    <lineage>
        <taxon>Bacteria</taxon>
        <taxon>Bacillati</taxon>
        <taxon>Bacillota</taxon>
        <taxon>Bacilli</taxon>
        <taxon>Bacillales</taxon>
        <taxon>Paenibacillaceae</taxon>
        <taxon>Brevibacillus</taxon>
    </lineage>
</organism>
<feature type="chain" id="PRO_5038717830" description="Secreted protein" evidence="1">
    <location>
        <begin position="29"/>
        <end position="116"/>
    </location>
</feature>
<comment type="caution">
    <text evidence="2">The sequence shown here is derived from an EMBL/GenBank/DDBJ whole genome shotgun (WGS) entry which is preliminary data.</text>
</comment>
<dbReference type="Proteomes" id="UP000012081">
    <property type="component" value="Unassembled WGS sequence"/>
</dbReference>
<evidence type="ECO:0008006" key="4">
    <source>
        <dbReference type="Google" id="ProtNLM"/>
    </source>
</evidence>
<gene>
    <name evidence="2" type="ORF">I532_18872</name>
</gene>
<evidence type="ECO:0000313" key="2">
    <source>
        <dbReference type="EMBL" id="EMT51009.1"/>
    </source>
</evidence>
<feature type="signal peptide" evidence="1">
    <location>
        <begin position="1"/>
        <end position="28"/>
    </location>
</feature>
<evidence type="ECO:0000256" key="1">
    <source>
        <dbReference type="SAM" id="SignalP"/>
    </source>
</evidence>